<reference evidence="1 2" key="1">
    <citation type="journal article" date="2015" name="Proc. Natl. Acad. Sci. U.S.A.">
        <title>The resurrection genome of Boea hygrometrica: A blueprint for survival of dehydration.</title>
        <authorList>
            <person name="Xiao L."/>
            <person name="Yang G."/>
            <person name="Zhang L."/>
            <person name="Yang X."/>
            <person name="Zhao S."/>
            <person name="Ji Z."/>
            <person name="Zhou Q."/>
            <person name="Hu M."/>
            <person name="Wang Y."/>
            <person name="Chen M."/>
            <person name="Xu Y."/>
            <person name="Jin H."/>
            <person name="Xiao X."/>
            <person name="Hu G."/>
            <person name="Bao F."/>
            <person name="Hu Y."/>
            <person name="Wan P."/>
            <person name="Li L."/>
            <person name="Deng X."/>
            <person name="Kuang T."/>
            <person name="Xiang C."/>
            <person name="Zhu J.K."/>
            <person name="Oliver M.J."/>
            <person name="He Y."/>
        </authorList>
    </citation>
    <scope>NUCLEOTIDE SEQUENCE [LARGE SCALE GENOMIC DNA]</scope>
    <source>
        <strain evidence="2">cv. XS01</strain>
    </source>
</reference>
<sequence>MSGRCRDYNWYQSMVLEINTSSSQRQFSPASSDYPVSDLSCSGRFFGIVAQEAKLVVEMIQLAVAQEIPSRRRGRATRKILAESESQNEEIQRNALIRRRARQVDDETREALCVVRLATGYPAAGSATPFRGPVDGLPFCDSSVRSTGCPALVFSKQRLVVQL</sequence>
<dbReference type="Proteomes" id="UP000250235">
    <property type="component" value="Unassembled WGS sequence"/>
</dbReference>
<name>A0A2Z7BWF4_9LAMI</name>
<dbReference type="EMBL" id="KV001732">
    <property type="protein sequence ID" value="KZV38789.1"/>
    <property type="molecule type" value="Genomic_DNA"/>
</dbReference>
<evidence type="ECO:0000313" key="1">
    <source>
        <dbReference type="EMBL" id="KZV38789.1"/>
    </source>
</evidence>
<organism evidence="1 2">
    <name type="scientific">Dorcoceras hygrometricum</name>
    <dbReference type="NCBI Taxonomy" id="472368"/>
    <lineage>
        <taxon>Eukaryota</taxon>
        <taxon>Viridiplantae</taxon>
        <taxon>Streptophyta</taxon>
        <taxon>Embryophyta</taxon>
        <taxon>Tracheophyta</taxon>
        <taxon>Spermatophyta</taxon>
        <taxon>Magnoliopsida</taxon>
        <taxon>eudicotyledons</taxon>
        <taxon>Gunneridae</taxon>
        <taxon>Pentapetalae</taxon>
        <taxon>asterids</taxon>
        <taxon>lamiids</taxon>
        <taxon>Lamiales</taxon>
        <taxon>Gesneriaceae</taxon>
        <taxon>Didymocarpoideae</taxon>
        <taxon>Trichosporeae</taxon>
        <taxon>Loxocarpinae</taxon>
        <taxon>Dorcoceras</taxon>
    </lineage>
</organism>
<accession>A0A2Z7BWF4</accession>
<keyword evidence="2" id="KW-1185">Reference proteome</keyword>
<dbReference type="AlphaFoldDB" id="A0A2Z7BWF4"/>
<protein>
    <submittedName>
        <fullName evidence="1">Pleiotropic drug resistance protein 3-like</fullName>
    </submittedName>
</protein>
<gene>
    <name evidence="1" type="ORF">F511_32338</name>
</gene>
<proteinExistence type="predicted"/>
<evidence type="ECO:0000313" key="2">
    <source>
        <dbReference type="Proteomes" id="UP000250235"/>
    </source>
</evidence>